<dbReference type="InterPro" id="IPR015422">
    <property type="entry name" value="PyrdxlP-dep_Trfase_small"/>
</dbReference>
<dbReference type="PANTHER" id="PTHR42790:SF19">
    <property type="entry name" value="KYNURENINE_ALPHA-AMINOADIPATE AMINOTRANSFERASE, MITOCHONDRIAL"/>
    <property type="match status" value="1"/>
</dbReference>
<sequence length="394" mass="42060">MSSPSLSSSTVRPSRALSSIRGSAIRDLLRVTERPDVLSMAGGLPATDLIPSDRIAEAASRVISEASALQYTVSAGVRPLREVVADRDGTHPERVLITHGSQQALFLSAQALLDPGDTVIVDDPVYVGALQVFQSVRAEIVALPITAEGTDVDRLERLLSDGVRPRIVHTVSNFHNPAGVTASARTRRRLAELAADHGFWIIEDDPYGQLRFAGRSMDPIPGDRVIRLGSASKILAPALRVGWLQASPDVVELVELLRQGADLCGSTFAQLMTADLLGDSDFMTAHVSDLRREYARRAAALTGALRTDLGAVCGVEFIEPEGGMFCWLRLPGLDTAILLDHAVRAGVAFVPGAAFAVDAGLGDRLRLSFATLSPDQLTEAVRRLATAVHDLGRG</sequence>
<name>A0A1N7DXV5_9NOCA</name>
<keyword evidence="6" id="KW-0663">Pyridoxal phosphate</keyword>
<protein>
    <submittedName>
        <fullName evidence="8">2-aminoadipate transaminase</fullName>
    </submittedName>
</protein>
<evidence type="ECO:0000256" key="2">
    <source>
        <dbReference type="ARBA" id="ARBA00007441"/>
    </source>
</evidence>
<keyword evidence="9" id="KW-1185">Reference proteome</keyword>
<dbReference type="AlphaFoldDB" id="A0A1N7DXV5"/>
<dbReference type="InterPro" id="IPR015424">
    <property type="entry name" value="PyrdxlP-dep_Trfase"/>
</dbReference>
<organism evidence="8 9">
    <name type="scientific">Williamsia sterculiae</name>
    <dbReference type="NCBI Taxonomy" id="1344003"/>
    <lineage>
        <taxon>Bacteria</taxon>
        <taxon>Bacillati</taxon>
        <taxon>Actinomycetota</taxon>
        <taxon>Actinomycetes</taxon>
        <taxon>Mycobacteriales</taxon>
        <taxon>Nocardiaceae</taxon>
        <taxon>Williamsia</taxon>
    </lineage>
</organism>
<evidence type="ECO:0000313" key="9">
    <source>
        <dbReference type="Proteomes" id="UP000186218"/>
    </source>
</evidence>
<evidence type="ECO:0000259" key="7">
    <source>
        <dbReference type="Pfam" id="PF00155"/>
    </source>
</evidence>
<dbReference type="GO" id="GO:1901605">
    <property type="term" value="P:alpha-amino acid metabolic process"/>
    <property type="evidence" value="ECO:0007669"/>
    <property type="project" value="TreeGrafter"/>
</dbReference>
<dbReference type="Gene3D" id="3.90.1150.10">
    <property type="entry name" value="Aspartate Aminotransferase, domain 1"/>
    <property type="match status" value="1"/>
</dbReference>
<keyword evidence="4" id="KW-0032">Aminotransferase</keyword>
<dbReference type="InterPro" id="IPR015421">
    <property type="entry name" value="PyrdxlP-dep_Trfase_major"/>
</dbReference>
<dbReference type="Proteomes" id="UP000186218">
    <property type="component" value="Unassembled WGS sequence"/>
</dbReference>
<comment type="subunit">
    <text evidence="3">Homodimer.</text>
</comment>
<dbReference type="CDD" id="cd00609">
    <property type="entry name" value="AAT_like"/>
    <property type="match status" value="1"/>
</dbReference>
<dbReference type="EMBL" id="FTNT01000002">
    <property type="protein sequence ID" value="SIR80670.1"/>
    <property type="molecule type" value="Genomic_DNA"/>
</dbReference>
<feature type="domain" description="Aminotransferase class I/classII large" evidence="7">
    <location>
        <begin position="38"/>
        <end position="384"/>
    </location>
</feature>
<evidence type="ECO:0000313" key="8">
    <source>
        <dbReference type="EMBL" id="SIR80670.1"/>
    </source>
</evidence>
<evidence type="ECO:0000256" key="4">
    <source>
        <dbReference type="ARBA" id="ARBA00022576"/>
    </source>
</evidence>
<dbReference type="Pfam" id="PF00155">
    <property type="entry name" value="Aminotran_1_2"/>
    <property type="match status" value="1"/>
</dbReference>
<dbReference type="STRING" id="1344003.SAMN05445060_1005"/>
<evidence type="ECO:0000256" key="1">
    <source>
        <dbReference type="ARBA" id="ARBA00001933"/>
    </source>
</evidence>
<proteinExistence type="inferred from homology"/>
<dbReference type="InterPro" id="IPR050859">
    <property type="entry name" value="Class-I_PLP-dep_aminotransf"/>
</dbReference>
<comment type="similarity">
    <text evidence="2">Belongs to the class-I pyridoxal-phosphate-dependent aminotransferase family.</text>
</comment>
<comment type="cofactor">
    <cofactor evidence="1">
        <name>pyridoxal 5'-phosphate</name>
        <dbReference type="ChEBI" id="CHEBI:597326"/>
    </cofactor>
</comment>
<dbReference type="FunFam" id="3.40.640.10:FF:000053">
    <property type="entry name" value="Aminotransferase, class I"/>
    <property type="match status" value="1"/>
</dbReference>
<evidence type="ECO:0000256" key="3">
    <source>
        <dbReference type="ARBA" id="ARBA00011738"/>
    </source>
</evidence>
<evidence type="ECO:0000256" key="5">
    <source>
        <dbReference type="ARBA" id="ARBA00022679"/>
    </source>
</evidence>
<gene>
    <name evidence="8" type="ORF">SAMN05445060_1005</name>
</gene>
<dbReference type="GO" id="GO:0030170">
    <property type="term" value="F:pyridoxal phosphate binding"/>
    <property type="evidence" value="ECO:0007669"/>
    <property type="project" value="InterPro"/>
</dbReference>
<keyword evidence="5" id="KW-0808">Transferase</keyword>
<reference evidence="8 9" key="1">
    <citation type="submission" date="2017-01" db="EMBL/GenBank/DDBJ databases">
        <authorList>
            <person name="Mah S.A."/>
            <person name="Swanson W.J."/>
            <person name="Moy G.W."/>
            <person name="Vacquier V.D."/>
        </authorList>
    </citation>
    <scope>NUCLEOTIDE SEQUENCE [LARGE SCALE GENOMIC DNA]</scope>
    <source>
        <strain evidence="8 9">CPCC 203464</strain>
    </source>
</reference>
<dbReference type="PANTHER" id="PTHR42790">
    <property type="entry name" value="AMINOTRANSFERASE"/>
    <property type="match status" value="1"/>
</dbReference>
<dbReference type="SUPFAM" id="SSF53383">
    <property type="entry name" value="PLP-dependent transferases"/>
    <property type="match status" value="1"/>
</dbReference>
<accession>A0A1N7DXV5</accession>
<evidence type="ECO:0000256" key="6">
    <source>
        <dbReference type="ARBA" id="ARBA00022898"/>
    </source>
</evidence>
<dbReference type="Gene3D" id="3.40.640.10">
    <property type="entry name" value="Type I PLP-dependent aspartate aminotransferase-like (Major domain)"/>
    <property type="match status" value="1"/>
</dbReference>
<dbReference type="GO" id="GO:0008483">
    <property type="term" value="F:transaminase activity"/>
    <property type="evidence" value="ECO:0007669"/>
    <property type="project" value="UniProtKB-KW"/>
</dbReference>
<dbReference type="InterPro" id="IPR004839">
    <property type="entry name" value="Aminotransferase_I/II_large"/>
</dbReference>